<evidence type="ECO:0000259" key="9">
    <source>
        <dbReference type="Pfam" id="PF08669"/>
    </source>
</evidence>
<dbReference type="PANTHER" id="PTHR43757:SF2">
    <property type="entry name" value="AMINOMETHYLTRANSFERASE, MITOCHONDRIAL"/>
    <property type="match status" value="1"/>
</dbReference>
<dbReference type="InterPro" id="IPR006222">
    <property type="entry name" value="GCVT_N"/>
</dbReference>
<dbReference type="PIRSF" id="PIRSF006487">
    <property type="entry name" value="GcvT"/>
    <property type="match status" value="1"/>
</dbReference>
<dbReference type="Gene3D" id="3.30.1360.120">
    <property type="entry name" value="Probable tRNA modification gtpase trme, domain 1"/>
    <property type="match status" value="1"/>
</dbReference>
<dbReference type="GO" id="GO:0006546">
    <property type="term" value="P:glycine catabolic process"/>
    <property type="evidence" value="ECO:0007669"/>
    <property type="project" value="InterPro"/>
</dbReference>
<accession>A0AA37BQG3</accession>
<dbReference type="GO" id="GO:0004047">
    <property type="term" value="F:aminomethyltransferase activity"/>
    <property type="evidence" value="ECO:0007669"/>
    <property type="project" value="UniProtKB-EC"/>
</dbReference>
<dbReference type="GO" id="GO:0008483">
    <property type="term" value="F:transaminase activity"/>
    <property type="evidence" value="ECO:0007669"/>
    <property type="project" value="UniProtKB-KW"/>
</dbReference>
<keyword evidence="4" id="KW-0808">Transferase</keyword>
<dbReference type="Gene3D" id="4.10.1250.10">
    <property type="entry name" value="Aminomethyltransferase fragment"/>
    <property type="match status" value="1"/>
</dbReference>
<evidence type="ECO:0000256" key="3">
    <source>
        <dbReference type="ARBA" id="ARBA00022576"/>
    </source>
</evidence>
<evidence type="ECO:0000256" key="7">
    <source>
        <dbReference type="PIRSR" id="PIRSR006487-1"/>
    </source>
</evidence>
<feature type="domain" description="GCVT N-terminal" evidence="8">
    <location>
        <begin position="9"/>
        <end position="265"/>
    </location>
</feature>
<evidence type="ECO:0000256" key="4">
    <source>
        <dbReference type="ARBA" id="ARBA00022679"/>
    </source>
</evidence>
<dbReference type="SUPFAM" id="SSF103025">
    <property type="entry name" value="Folate-binding domain"/>
    <property type="match status" value="1"/>
</dbReference>
<evidence type="ECO:0000259" key="8">
    <source>
        <dbReference type="Pfam" id="PF01571"/>
    </source>
</evidence>
<comment type="catalytic activity">
    <reaction evidence="6">
        <text>N(6)-[(R)-S(8)-aminomethyldihydrolipoyl]-L-lysyl-[protein] + (6S)-5,6,7,8-tetrahydrofolate = N(6)-[(R)-dihydrolipoyl]-L-lysyl-[protein] + (6R)-5,10-methylene-5,6,7,8-tetrahydrofolate + NH4(+)</text>
        <dbReference type="Rhea" id="RHEA:16945"/>
        <dbReference type="Rhea" id="RHEA-COMP:10475"/>
        <dbReference type="Rhea" id="RHEA-COMP:10492"/>
        <dbReference type="ChEBI" id="CHEBI:15636"/>
        <dbReference type="ChEBI" id="CHEBI:28938"/>
        <dbReference type="ChEBI" id="CHEBI:57453"/>
        <dbReference type="ChEBI" id="CHEBI:83100"/>
        <dbReference type="ChEBI" id="CHEBI:83143"/>
        <dbReference type="EC" id="2.1.2.10"/>
    </reaction>
</comment>
<feature type="binding site" evidence="7">
    <location>
        <position position="200"/>
    </location>
    <ligand>
        <name>substrate</name>
    </ligand>
</feature>
<dbReference type="Proteomes" id="UP000632195">
    <property type="component" value="Unassembled WGS sequence"/>
</dbReference>
<dbReference type="Pfam" id="PF01571">
    <property type="entry name" value="GCV_T"/>
    <property type="match status" value="1"/>
</dbReference>
<dbReference type="FunFam" id="3.30.70.1400:FF:000001">
    <property type="entry name" value="Aminomethyltransferase"/>
    <property type="match status" value="1"/>
</dbReference>
<keyword evidence="11" id="KW-1185">Reference proteome</keyword>
<dbReference type="EC" id="2.1.2.10" evidence="2"/>
<dbReference type="InterPro" id="IPR013977">
    <property type="entry name" value="GcvT_C"/>
</dbReference>
<organism evidence="10 11">
    <name type="scientific">Thermogymnomonas acidicola</name>
    <dbReference type="NCBI Taxonomy" id="399579"/>
    <lineage>
        <taxon>Archaea</taxon>
        <taxon>Methanobacteriati</taxon>
        <taxon>Thermoplasmatota</taxon>
        <taxon>Thermoplasmata</taxon>
        <taxon>Thermoplasmatales</taxon>
        <taxon>Thermogymnomonas</taxon>
    </lineage>
</organism>
<dbReference type="RefSeq" id="WP_229657437.1">
    <property type="nucleotide sequence ID" value="NZ_BMNY01000001.1"/>
</dbReference>
<dbReference type="InterPro" id="IPR027266">
    <property type="entry name" value="TrmE/GcvT-like"/>
</dbReference>
<dbReference type="Gene3D" id="2.40.30.110">
    <property type="entry name" value="Aminomethyltransferase beta-barrel domains"/>
    <property type="match status" value="1"/>
</dbReference>
<evidence type="ECO:0000256" key="5">
    <source>
        <dbReference type="ARBA" id="ARBA00031395"/>
    </source>
</evidence>
<protein>
    <recommendedName>
        <fullName evidence="2">aminomethyltransferase</fullName>
        <ecNumber evidence="2">2.1.2.10</ecNumber>
    </recommendedName>
    <alternativeName>
        <fullName evidence="5">Glycine cleavage system T protein</fullName>
    </alternativeName>
</protein>
<dbReference type="NCBIfam" id="TIGR00528">
    <property type="entry name" value="gcvT"/>
    <property type="match status" value="1"/>
</dbReference>
<dbReference type="InterPro" id="IPR029043">
    <property type="entry name" value="GcvT/YgfZ_C"/>
</dbReference>
<dbReference type="Gene3D" id="3.30.70.1400">
    <property type="entry name" value="Aminomethyltransferase beta-barrel domains"/>
    <property type="match status" value="1"/>
</dbReference>
<gene>
    <name evidence="10" type="primary">gcvT</name>
    <name evidence="10" type="ORF">GCM10007108_03930</name>
</gene>
<dbReference type="InterPro" id="IPR006223">
    <property type="entry name" value="GcvT"/>
</dbReference>
<proteinExistence type="inferred from homology"/>
<dbReference type="Pfam" id="PF08669">
    <property type="entry name" value="GCV_T_C"/>
    <property type="match status" value="1"/>
</dbReference>
<keyword evidence="3" id="KW-0032">Aminotransferase</keyword>
<dbReference type="NCBIfam" id="NF001567">
    <property type="entry name" value="PRK00389.1"/>
    <property type="match status" value="1"/>
</dbReference>
<evidence type="ECO:0000313" key="10">
    <source>
        <dbReference type="EMBL" id="GGM69003.1"/>
    </source>
</evidence>
<reference evidence="10" key="2">
    <citation type="submission" date="2022-09" db="EMBL/GenBank/DDBJ databases">
        <authorList>
            <person name="Sun Q."/>
            <person name="Ohkuma M."/>
        </authorList>
    </citation>
    <scope>NUCLEOTIDE SEQUENCE</scope>
    <source>
        <strain evidence="10">JCM 13583</strain>
    </source>
</reference>
<dbReference type="EMBL" id="BMNY01000001">
    <property type="protein sequence ID" value="GGM69003.1"/>
    <property type="molecule type" value="Genomic_DNA"/>
</dbReference>
<sequence length="362" mass="40162">MKVTPLNGEHKRLNAKMTDFHGWEMPLQYTSIIEEHMAVRTHAGIFDVSHMGDIVVEGSDALRFMDYILPTKVSSMKDGEAAYSAFLSERGTMIDDTIVYRMNEEKVFFVPNAATTEKIRNHLTQTSYKFNVNIYNFSENVFCIALQGPESEHVLKEISLPQVKPFTFSSVPFDGHVNPLTGERDLIISGTGYTGERGVEVLGHSDDAVTVWRSLLDAVREVGGRPCGLGARNTLRMEKGMLLSGTDFDDNRDPYECSISFIVNNDGDFIGKDALMKRKSADTEIFRGFVCEGREIPRDGQKVYHDGAEVGIVTSGSISPILGKGIALGFIKRELSKPGTRVTIDVRGKMAEARVSRPKIVP</sequence>
<dbReference type="SUPFAM" id="SSF101790">
    <property type="entry name" value="Aminomethyltransferase beta-barrel domain"/>
    <property type="match status" value="1"/>
</dbReference>
<dbReference type="PANTHER" id="PTHR43757">
    <property type="entry name" value="AMINOMETHYLTRANSFERASE"/>
    <property type="match status" value="1"/>
</dbReference>
<dbReference type="AlphaFoldDB" id="A0AA37BQG3"/>
<evidence type="ECO:0000256" key="2">
    <source>
        <dbReference type="ARBA" id="ARBA00012616"/>
    </source>
</evidence>
<comment type="caution">
    <text evidence="10">The sequence shown here is derived from an EMBL/GenBank/DDBJ whole genome shotgun (WGS) entry which is preliminary data.</text>
</comment>
<dbReference type="InterPro" id="IPR028896">
    <property type="entry name" value="GcvT/YgfZ/DmdA"/>
</dbReference>
<name>A0AA37BQG3_9ARCH</name>
<evidence type="ECO:0000313" key="11">
    <source>
        <dbReference type="Proteomes" id="UP000632195"/>
    </source>
</evidence>
<comment type="similarity">
    <text evidence="1">Belongs to the GcvT family.</text>
</comment>
<evidence type="ECO:0000256" key="1">
    <source>
        <dbReference type="ARBA" id="ARBA00008609"/>
    </source>
</evidence>
<evidence type="ECO:0000256" key="6">
    <source>
        <dbReference type="ARBA" id="ARBA00047665"/>
    </source>
</evidence>
<feature type="domain" description="Aminomethyltransferase C-terminal" evidence="9">
    <location>
        <begin position="287"/>
        <end position="358"/>
    </location>
</feature>
<dbReference type="GO" id="GO:0005960">
    <property type="term" value="C:glycine cleavage complex"/>
    <property type="evidence" value="ECO:0007669"/>
    <property type="project" value="InterPro"/>
</dbReference>
<reference evidence="10" key="1">
    <citation type="journal article" date="2014" name="Int. J. Syst. Evol. Microbiol.">
        <title>Complete genome sequence of Corynebacterium casei LMG S-19264T (=DSM 44701T), isolated from a smear-ripened cheese.</title>
        <authorList>
            <consortium name="US DOE Joint Genome Institute (JGI-PGF)"/>
            <person name="Walter F."/>
            <person name="Albersmeier A."/>
            <person name="Kalinowski J."/>
            <person name="Ruckert C."/>
        </authorList>
    </citation>
    <scope>NUCLEOTIDE SEQUENCE</scope>
    <source>
        <strain evidence="10">JCM 13583</strain>
    </source>
</reference>